<comment type="similarity">
    <text evidence="1">Belongs to the SEC6 family.</text>
</comment>
<evidence type="ECO:0000256" key="2">
    <source>
        <dbReference type="ARBA" id="ARBA00022448"/>
    </source>
</evidence>
<dbReference type="OrthoDB" id="10047020at2759"/>
<dbReference type="CTD" id="66057916"/>
<dbReference type="RefSeq" id="XP_042935388.1">
    <property type="nucleotide sequence ID" value="XM_043079454.1"/>
</dbReference>
<evidence type="ECO:0008006" key="5">
    <source>
        <dbReference type="Google" id="ProtNLM"/>
    </source>
</evidence>
<name>A0A4E9FDP5_BRUMA</name>
<organism evidence="4">
    <name type="scientific">Brugia malayi</name>
    <name type="common">Filarial nematode worm</name>
    <dbReference type="NCBI Taxonomy" id="6279"/>
    <lineage>
        <taxon>Eukaryota</taxon>
        <taxon>Metazoa</taxon>
        <taxon>Ecdysozoa</taxon>
        <taxon>Nematoda</taxon>
        <taxon>Chromadorea</taxon>
        <taxon>Rhabditida</taxon>
        <taxon>Spirurina</taxon>
        <taxon>Spiruromorpha</taxon>
        <taxon>Filarioidea</taxon>
        <taxon>Onchocercidae</taxon>
        <taxon>Brugia</taxon>
    </lineage>
</organism>
<dbReference type="Gene3D" id="1.10.357.70">
    <property type="entry name" value="Exocyst complex component Sec6, C-terminal domain"/>
    <property type="match status" value="1"/>
</dbReference>
<dbReference type="GO" id="GO:0006887">
    <property type="term" value="P:exocytosis"/>
    <property type="evidence" value="ECO:0007669"/>
    <property type="project" value="UniProtKB-KW"/>
</dbReference>
<accession>A0A4E9FDP5</accession>
<dbReference type="InterPro" id="IPR042532">
    <property type="entry name" value="EXOC3/Sec6_C"/>
</dbReference>
<gene>
    <name evidence="4" type="primary">Bm13613</name>
    <name evidence="4" type="ORF">BM_BM13613</name>
</gene>
<sequence length="1047" mass="123093">MIRQAVVNRFVKIVRKQYKGMAILKPTITMGESLILDQSFDGQFEMNEIEAMEIRIRKMMNDKETIAELLPSLNEYMRMKSKLGLCLQLLLDSANIVTDVKSCILDGKLLKAYKNFIKYEKCRNDLLELTDNKSDEQAFIIEHFNDVELMAIQIRDVIHLTLIGITSNSTDNNDNDNDKNCNNDNILQQIGKIIEYDAKLDADNEVRKGKGQISFLNRPRNWKSFCTNIFANPAQIGGMQESFGKQLLDNLINTDNDTSDIDKSNIKNFRIEHDTAYYEELLAMRKYFQQTLLHEANFQQIFVKFLNIDDIIVKTTNYLSNSNLCATIQKLLKAESIRYHLLVFAKSHNEFDCINKLLAPYYESIEQIYDKFINESKYYCIRGIDIIRGKNSEPKKQLEIILRVIEIDEKIDQLYENNKFKIANRPHCWRKMLFEIVEERVQQRVEAFQIEDRKLNQNWVTRNLEICRLYIVEDLYAAKHFLRIFPKEHQLYNNFILSYHNGIAKKISELAKSELNKRELIQLLSWIRQYPGEHMLGMAFLEIDAISLIRDKPLIEPNELMHLFEIFIEIIKSETSKWALKTVKQEFDNIDELRSNIMEDEYGYYYTHLSHILYSIVNDQMTLACEISDEIVPRILNECLNEYIRLICPHLEDSINELKNKGMYQKEQNDEYIKIMITIANNLDMFADSIDKLKKYIEGMRNESLKWNEIQKQKRISIISQSANETFICKQKQKCFNRKMQGAIHGAMNALRDIPATLANITPSSSENASLNEQNDNFDKQLNEIDNETEIELEDEEPLEAAWERIEILKKRFNEMLRTVMNMLCDEICSDLYNCFEQLLSKQWMKNSNIIGTICETIKDYENDYMHLRRDIHIEILQFIEFKIVAEYLNAIASRKLTCTEYQKRCAIAKCLQNDIEIINVTFNALFTQFNCINKTRNLTNVLYSIAEFITLRDKDMLLLEIASLLRKYPEMTEEFLFTLTDIRDDVTSSESRALTEDCMKMIGKKENDPILIRLFQMAKGERKTAQMIKDVVPRIRRRVKLTIANQ</sequence>
<dbReference type="AlphaFoldDB" id="A0A4E9FDP5"/>
<dbReference type="Pfam" id="PF06046">
    <property type="entry name" value="Sec6"/>
    <property type="match status" value="2"/>
</dbReference>
<keyword evidence="2" id="KW-0813">Transport</keyword>
<evidence type="ECO:0000256" key="1">
    <source>
        <dbReference type="ARBA" id="ARBA00009447"/>
    </source>
</evidence>
<proteinExistence type="inferred from homology"/>
<dbReference type="KEGG" id="bmy:BM_BM13613"/>
<dbReference type="PANTHER" id="PTHR21292:SF1">
    <property type="entry name" value="EXOCYST COMPLEX COMPONENT 3"/>
    <property type="match status" value="1"/>
</dbReference>
<keyword evidence="3" id="KW-0268">Exocytosis</keyword>
<reference evidence="4" key="1">
    <citation type="submission" date="2019-04" db="EMBL/GenBank/DDBJ databases">
        <authorList>
            <person name="Howe K."/>
            <person name="Paulini M."/>
            <person name="Williams G."/>
        </authorList>
    </citation>
    <scope>NUCLEOTIDE SEQUENCE [LARGE SCALE GENOMIC DNA]</scope>
    <source>
        <strain evidence="4">FR3</strain>
    </source>
</reference>
<evidence type="ECO:0000256" key="3">
    <source>
        <dbReference type="ARBA" id="ARBA00022483"/>
    </source>
</evidence>
<evidence type="ECO:0000313" key="4">
    <source>
        <dbReference type="EMBL" id="VIO95015.1"/>
    </source>
</evidence>
<dbReference type="GO" id="GO:0051601">
    <property type="term" value="P:exocyst localization"/>
    <property type="evidence" value="ECO:0007669"/>
    <property type="project" value="TreeGrafter"/>
</dbReference>
<dbReference type="InterPro" id="IPR010326">
    <property type="entry name" value="EXOC3/Sec6"/>
</dbReference>
<dbReference type="GeneID" id="66057916"/>
<dbReference type="Gene3D" id="1.10.357.50">
    <property type="match status" value="1"/>
</dbReference>
<dbReference type="GO" id="GO:0000149">
    <property type="term" value="F:SNARE binding"/>
    <property type="evidence" value="ECO:0007669"/>
    <property type="project" value="TreeGrafter"/>
</dbReference>
<dbReference type="GO" id="GO:0000145">
    <property type="term" value="C:exocyst"/>
    <property type="evidence" value="ECO:0007669"/>
    <property type="project" value="InterPro"/>
</dbReference>
<protein>
    <recommendedName>
        <fullName evidence="5">Exocyst complex component Sec6</fullName>
    </recommendedName>
</protein>
<dbReference type="PANTHER" id="PTHR21292">
    <property type="entry name" value="EXOCYST COMPLEX COMPONENT SEC6-RELATED"/>
    <property type="match status" value="1"/>
</dbReference>
<dbReference type="EMBL" id="CAAKNF010000193">
    <property type="protein sequence ID" value="VIO95015.1"/>
    <property type="molecule type" value="Genomic_DNA"/>
</dbReference>